<reference evidence="2 3" key="1">
    <citation type="submission" date="2018-10" db="EMBL/GenBank/DDBJ databases">
        <title>Genomic Encyclopedia of Archaeal and Bacterial Type Strains, Phase II (KMG-II): from individual species to whole genera.</title>
        <authorList>
            <person name="Goeker M."/>
        </authorList>
    </citation>
    <scope>NUCLEOTIDE SEQUENCE [LARGE SCALE GENOMIC DNA]</scope>
    <source>
        <strain evidence="2 3">DSM 25230</strain>
    </source>
</reference>
<evidence type="ECO:0000313" key="2">
    <source>
        <dbReference type="EMBL" id="RKR15204.1"/>
    </source>
</evidence>
<proteinExistence type="predicted"/>
<dbReference type="OrthoDB" id="9801997at2"/>
<evidence type="ECO:0000259" key="1">
    <source>
        <dbReference type="Pfam" id="PF02627"/>
    </source>
</evidence>
<accession>A0A495EE89</accession>
<sequence>MSRIDPINNPKESELGSLFTNAEKWMGFLPNDGLIMAHKPDILSSFFQLAKAVYAEGKVSGGLKRMIGHLSSKVSGCQYCSAHTAYGANEQGVEKEKLENLWEYKTSPLFSEAEKAALNIAVTGSMVPNQTTDEDFTELKKHYDSEAIVEIVGVISMFGFLNRWNATLDTQIEDAPETFYKSLNKK</sequence>
<dbReference type="Gene3D" id="1.20.1290.10">
    <property type="entry name" value="AhpD-like"/>
    <property type="match status" value="1"/>
</dbReference>
<dbReference type="Pfam" id="PF02627">
    <property type="entry name" value="CMD"/>
    <property type="match status" value="1"/>
</dbReference>
<organism evidence="2 3">
    <name type="scientific">Maribacter vaceletii</name>
    <dbReference type="NCBI Taxonomy" id="1206816"/>
    <lineage>
        <taxon>Bacteria</taxon>
        <taxon>Pseudomonadati</taxon>
        <taxon>Bacteroidota</taxon>
        <taxon>Flavobacteriia</taxon>
        <taxon>Flavobacteriales</taxon>
        <taxon>Flavobacteriaceae</taxon>
        <taxon>Maribacter</taxon>
    </lineage>
</organism>
<dbReference type="AlphaFoldDB" id="A0A495EE89"/>
<keyword evidence="2" id="KW-0560">Oxidoreductase</keyword>
<dbReference type="EMBL" id="RBIQ01000007">
    <property type="protein sequence ID" value="RKR15204.1"/>
    <property type="molecule type" value="Genomic_DNA"/>
</dbReference>
<dbReference type="InterPro" id="IPR029032">
    <property type="entry name" value="AhpD-like"/>
</dbReference>
<dbReference type="PANTHER" id="PTHR35446">
    <property type="entry name" value="SI:CH211-175M2.5"/>
    <property type="match status" value="1"/>
</dbReference>
<feature type="domain" description="Carboxymuconolactone decarboxylase-like" evidence="1">
    <location>
        <begin position="40"/>
        <end position="121"/>
    </location>
</feature>
<protein>
    <submittedName>
        <fullName evidence="2">Putative peroxidase-related enzyme</fullName>
    </submittedName>
</protein>
<evidence type="ECO:0000313" key="3">
    <source>
        <dbReference type="Proteomes" id="UP000269412"/>
    </source>
</evidence>
<dbReference type="InterPro" id="IPR003779">
    <property type="entry name" value="CMD-like"/>
</dbReference>
<dbReference type="Proteomes" id="UP000269412">
    <property type="component" value="Unassembled WGS sequence"/>
</dbReference>
<dbReference type="RefSeq" id="WP_121065078.1">
    <property type="nucleotide sequence ID" value="NZ_RBIQ01000007.1"/>
</dbReference>
<keyword evidence="3" id="KW-1185">Reference proteome</keyword>
<comment type="caution">
    <text evidence="2">The sequence shown here is derived from an EMBL/GenBank/DDBJ whole genome shotgun (WGS) entry which is preliminary data.</text>
</comment>
<name>A0A495EE89_9FLAO</name>
<dbReference type="PANTHER" id="PTHR35446:SF2">
    <property type="entry name" value="CARBOXYMUCONOLACTONE DECARBOXYLASE-LIKE DOMAIN-CONTAINING PROTEIN"/>
    <property type="match status" value="1"/>
</dbReference>
<dbReference type="GO" id="GO:0051920">
    <property type="term" value="F:peroxiredoxin activity"/>
    <property type="evidence" value="ECO:0007669"/>
    <property type="project" value="InterPro"/>
</dbReference>
<gene>
    <name evidence="2" type="ORF">CLV91_1286</name>
</gene>
<dbReference type="SUPFAM" id="SSF69118">
    <property type="entry name" value="AhpD-like"/>
    <property type="match status" value="1"/>
</dbReference>
<keyword evidence="2" id="KW-0575">Peroxidase</keyword>